<reference evidence="1" key="2">
    <citation type="submission" date="2020-02" db="EMBL/GenBank/DDBJ databases">
        <authorList>
            <person name="Alotaibi K."/>
            <person name="Khan A."/>
        </authorList>
    </citation>
    <scope>NUCLEOTIDE SEQUENCE</scope>
    <source>
        <strain evidence="1">EC204</strain>
    </source>
</reference>
<proteinExistence type="predicted"/>
<evidence type="ECO:0000313" key="1">
    <source>
        <dbReference type="EMBL" id="NEY51027.1"/>
    </source>
</evidence>
<sequence length="47" mass="5468">MLSAFQLENNRLTRLEVEESQPLVNAVWIDLVEPDDDERLRVQSELG</sequence>
<comment type="caution">
    <text evidence="1">The sequence shown here is derived from an EMBL/GenBank/DDBJ whole genome shotgun (WGS) entry which is preliminary data.</text>
</comment>
<accession>A0A6G4C6W8</accession>
<gene>
    <name evidence="1" type="ORF">G4V04_22525</name>
</gene>
<reference evidence="1" key="1">
    <citation type="journal article" date="2006" name="Food Microbiol.">
        <title>Occurrence of non-O157 shiga toxin-producing Escherichia coli in ready-to-eat food from supermarkets in Argentina.</title>
        <authorList>
            <person name="Balague C."/>
            <person name="Khan A.A."/>
            <person name="Fernandez L."/>
            <person name="Redolfi A.L."/>
            <person name="Aquili V."/>
            <person name="Voltattorni P."/>
            <person name="Hofer C."/>
            <person name="Ebner G."/>
            <person name="Duenas S."/>
            <person name="Cerniglia C.E."/>
        </authorList>
    </citation>
    <scope>NUCLEOTIDE SEQUENCE</scope>
    <source>
        <strain evidence="1">EC204</strain>
    </source>
</reference>
<dbReference type="SUPFAM" id="SSF143865">
    <property type="entry name" value="CorA soluble domain-like"/>
    <property type="match status" value="1"/>
</dbReference>
<dbReference type="EMBL" id="JAAIWG010000159">
    <property type="protein sequence ID" value="NEY51027.1"/>
    <property type="molecule type" value="Genomic_DNA"/>
</dbReference>
<feature type="non-terminal residue" evidence="1">
    <location>
        <position position="47"/>
    </location>
</feature>
<dbReference type="InterPro" id="IPR045861">
    <property type="entry name" value="CorA_cytoplasmic_dom"/>
</dbReference>
<organism evidence="1">
    <name type="scientific">Escherichia coli</name>
    <dbReference type="NCBI Taxonomy" id="562"/>
    <lineage>
        <taxon>Bacteria</taxon>
        <taxon>Pseudomonadati</taxon>
        <taxon>Pseudomonadota</taxon>
        <taxon>Gammaproteobacteria</taxon>
        <taxon>Enterobacterales</taxon>
        <taxon>Enterobacteriaceae</taxon>
        <taxon>Escherichia</taxon>
    </lineage>
</organism>
<name>A0A6G4C6W8_ECOLX</name>
<dbReference type="AlphaFoldDB" id="A0A6G4C6W8"/>
<protein>
    <submittedName>
        <fullName evidence="1">Magnesium transporter CorA</fullName>
    </submittedName>
</protein>